<dbReference type="Gene3D" id="3.30.1150.10">
    <property type="match status" value="1"/>
</dbReference>
<keyword evidence="4" id="KW-1003">Cell membrane</keyword>
<proteinExistence type="inferred from homology"/>
<dbReference type="Pfam" id="PF03544">
    <property type="entry name" value="TonB_C"/>
    <property type="match status" value="1"/>
</dbReference>
<evidence type="ECO:0000256" key="7">
    <source>
        <dbReference type="ARBA" id="ARBA00022927"/>
    </source>
</evidence>
<evidence type="ECO:0000256" key="4">
    <source>
        <dbReference type="ARBA" id="ARBA00022475"/>
    </source>
</evidence>
<feature type="signal peptide" evidence="10">
    <location>
        <begin position="1"/>
        <end position="22"/>
    </location>
</feature>
<sequence length="142" mass="16002">MKTIKFLLLLLAVSCFILSSSAQNELAINSTAELNPSKKGKKLTAAPTFYGGNLELSKYFNNHLAYPELAKKQGIEGKILVEFTITEKGVIQEIELLNSLSEDLDKEALRLVRNMPDWQPAYQDGKARQVKYQLPILFKLDK</sequence>
<evidence type="ECO:0000256" key="9">
    <source>
        <dbReference type="ARBA" id="ARBA00023136"/>
    </source>
</evidence>
<keyword evidence="9" id="KW-0472">Membrane</keyword>
<name>A3HWG8_9BACT</name>
<dbReference type="OrthoDB" id="9812355at2"/>
<dbReference type="eggNOG" id="COG0810">
    <property type="taxonomic scope" value="Bacteria"/>
</dbReference>
<keyword evidence="6" id="KW-0812">Transmembrane</keyword>
<evidence type="ECO:0000256" key="8">
    <source>
        <dbReference type="ARBA" id="ARBA00022989"/>
    </source>
</evidence>
<dbReference type="EMBL" id="AAXU02000001">
    <property type="protein sequence ID" value="EAZ80941.1"/>
    <property type="molecule type" value="Genomic_DNA"/>
</dbReference>
<dbReference type="GO" id="GO:0031992">
    <property type="term" value="F:energy transducer activity"/>
    <property type="evidence" value="ECO:0007669"/>
    <property type="project" value="InterPro"/>
</dbReference>
<protein>
    <submittedName>
        <fullName evidence="12">TonB protein</fullName>
    </submittedName>
</protein>
<dbReference type="RefSeq" id="WP_008202557.1">
    <property type="nucleotide sequence ID" value="NZ_CM001023.1"/>
</dbReference>
<dbReference type="PANTHER" id="PTHR33446:SF2">
    <property type="entry name" value="PROTEIN TONB"/>
    <property type="match status" value="1"/>
</dbReference>
<evidence type="ECO:0000256" key="10">
    <source>
        <dbReference type="SAM" id="SignalP"/>
    </source>
</evidence>
<dbReference type="Proteomes" id="UP000003919">
    <property type="component" value="Chromosome"/>
</dbReference>
<dbReference type="HOGENOM" id="CLU_065795_3_0_10"/>
<dbReference type="PRINTS" id="PR01374">
    <property type="entry name" value="TONBPROTEIN"/>
</dbReference>
<dbReference type="STRING" id="388413.ALPR1_17933"/>
<dbReference type="InterPro" id="IPR006260">
    <property type="entry name" value="TonB/TolA_C"/>
</dbReference>
<comment type="subcellular location">
    <subcellularLocation>
        <location evidence="1">Cell inner membrane</location>
        <topology evidence="1">Single-pass membrane protein</topology>
        <orientation evidence="1">Periplasmic side</orientation>
    </subcellularLocation>
</comment>
<dbReference type="GO" id="GO:0030288">
    <property type="term" value="C:outer membrane-bounded periplasmic space"/>
    <property type="evidence" value="ECO:0007669"/>
    <property type="project" value="InterPro"/>
</dbReference>
<evidence type="ECO:0000256" key="6">
    <source>
        <dbReference type="ARBA" id="ARBA00022692"/>
    </source>
</evidence>
<evidence type="ECO:0000256" key="3">
    <source>
        <dbReference type="ARBA" id="ARBA00022448"/>
    </source>
</evidence>
<evidence type="ECO:0000313" key="12">
    <source>
        <dbReference type="EMBL" id="EAZ80941.1"/>
    </source>
</evidence>
<organism evidence="12 13">
    <name type="scientific">Algoriphagus machipongonensis</name>
    <dbReference type="NCBI Taxonomy" id="388413"/>
    <lineage>
        <taxon>Bacteria</taxon>
        <taxon>Pseudomonadati</taxon>
        <taxon>Bacteroidota</taxon>
        <taxon>Cytophagia</taxon>
        <taxon>Cytophagales</taxon>
        <taxon>Cyclobacteriaceae</taxon>
        <taxon>Algoriphagus</taxon>
    </lineage>
</organism>
<dbReference type="InterPro" id="IPR003538">
    <property type="entry name" value="TonB"/>
</dbReference>
<keyword evidence="8" id="KW-1133">Transmembrane helix</keyword>
<dbReference type="AlphaFoldDB" id="A3HWG8"/>
<reference evidence="12 13" key="1">
    <citation type="journal article" date="2011" name="J. Bacteriol.">
        <title>Complete genome sequence of Algoriphagus sp. PR1, bacterial prey of a colony-forming choanoflagellate.</title>
        <authorList>
            <person name="Alegado R.A."/>
            <person name="Ferriera S."/>
            <person name="Nusbaum C."/>
            <person name="Young S.K."/>
            <person name="Zeng Q."/>
            <person name="Imamovic A."/>
            <person name="Fairclough S.R."/>
            <person name="King N."/>
        </authorList>
    </citation>
    <scope>NUCLEOTIDE SEQUENCE [LARGE SCALE GENOMIC DNA]</scope>
    <source>
        <strain evidence="12 13">PR1</strain>
    </source>
</reference>
<evidence type="ECO:0000259" key="11">
    <source>
        <dbReference type="PROSITE" id="PS52015"/>
    </source>
</evidence>
<keyword evidence="13" id="KW-1185">Reference proteome</keyword>
<dbReference type="GO" id="GO:0055085">
    <property type="term" value="P:transmembrane transport"/>
    <property type="evidence" value="ECO:0007669"/>
    <property type="project" value="InterPro"/>
</dbReference>
<feature type="chain" id="PRO_5002653256" evidence="10">
    <location>
        <begin position="23"/>
        <end position="142"/>
    </location>
</feature>
<keyword evidence="10" id="KW-0732">Signal</keyword>
<dbReference type="GO" id="GO:0098797">
    <property type="term" value="C:plasma membrane protein complex"/>
    <property type="evidence" value="ECO:0007669"/>
    <property type="project" value="TreeGrafter"/>
</dbReference>
<dbReference type="PROSITE" id="PS52015">
    <property type="entry name" value="TONB_CTD"/>
    <property type="match status" value="1"/>
</dbReference>
<dbReference type="NCBIfam" id="TIGR01352">
    <property type="entry name" value="tonB_Cterm"/>
    <property type="match status" value="1"/>
</dbReference>
<evidence type="ECO:0000313" key="13">
    <source>
        <dbReference type="Proteomes" id="UP000003919"/>
    </source>
</evidence>
<evidence type="ECO:0000256" key="2">
    <source>
        <dbReference type="ARBA" id="ARBA00006555"/>
    </source>
</evidence>
<dbReference type="GO" id="GO:0015891">
    <property type="term" value="P:siderophore transport"/>
    <property type="evidence" value="ECO:0007669"/>
    <property type="project" value="InterPro"/>
</dbReference>
<dbReference type="GO" id="GO:0015031">
    <property type="term" value="P:protein transport"/>
    <property type="evidence" value="ECO:0007669"/>
    <property type="project" value="UniProtKB-KW"/>
</dbReference>
<dbReference type="EMBL" id="CM001023">
    <property type="protein sequence ID" value="EAZ80941.1"/>
    <property type="molecule type" value="Genomic_DNA"/>
</dbReference>
<keyword evidence="5" id="KW-0997">Cell inner membrane</keyword>
<gene>
    <name evidence="12" type="ORF">ALPR1_17933</name>
</gene>
<keyword evidence="7" id="KW-0653">Protein transport</keyword>
<comment type="similarity">
    <text evidence="2">Belongs to the TonB family.</text>
</comment>
<keyword evidence="3" id="KW-0813">Transport</keyword>
<accession>A3HWG8</accession>
<feature type="domain" description="TonB C-terminal" evidence="11">
    <location>
        <begin position="51"/>
        <end position="142"/>
    </location>
</feature>
<evidence type="ECO:0000256" key="1">
    <source>
        <dbReference type="ARBA" id="ARBA00004383"/>
    </source>
</evidence>
<dbReference type="SUPFAM" id="SSF74653">
    <property type="entry name" value="TolA/TonB C-terminal domain"/>
    <property type="match status" value="1"/>
</dbReference>
<evidence type="ECO:0000256" key="5">
    <source>
        <dbReference type="ARBA" id="ARBA00022519"/>
    </source>
</evidence>
<comment type="caution">
    <text evidence="12">The sequence shown here is derived from an EMBL/GenBank/DDBJ whole genome shotgun (WGS) entry which is preliminary data.</text>
</comment>
<dbReference type="InterPro" id="IPR051045">
    <property type="entry name" value="TonB-dependent_transducer"/>
</dbReference>
<dbReference type="InterPro" id="IPR037682">
    <property type="entry name" value="TonB_C"/>
</dbReference>
<dbReference type="PANTHER" id="PTHR33446">
    <property type="entry name" value="PROTEIN TONB-RELATED"/>
    <property type="match status" value="1"/>
</dbReference>